<gene>
    <name evidence="5" type="primary">cbiD</name>
    <name evidence="6" type="ORF">FM121_09060</name>
</gene>
<proteinExistence type="inferred from homology"/>
<keyword evidence="3 5" id="KW-0808">Transferase</keyword>
<evidence type="ECO:0000256" key="5">
    <source>
        <dbReference type="HAMAP-Rule" id="MF_00787"/>
    </source>
</evidence>
<keyword evidence="1 5" id="KW-0169">Cobalamin biosynthesis</keyword>
<keyword evidence="2 5" id="KW-0489">Methyltransferase</keyword>
<dbReference type="GO" id="GO:0032259">
    <property type="term" value="P:methylation"/>
    <property type="evidence" value="ECO:0007669"/>
    <property type="project" value="UniProtKB-KW"/>
</dbReference>
<dbReference type="Pfam" id="PF01888">
    <property type="entry name" value="CbiD"/>
    <property type="match status" value="1"/>
</dbReference>
<evidence type="ECO:0000313" key="7">
    <source>
        <dbReference type="Proteomes" id="UP000195918"/>
    </source>
</evidence>
<dbReference type="HAMAP" id="MF_00787">
    <property type="entry name" value="CbiD"/>
    <property type="match status" value="1"/>
</dbReference>
<comment type="function">
    <text evidence="5">Catalyzes the methylation of C-1 in cobalt-precorrin-5B to form cobalt-precorrin-6A.</text>
</comment>
<comment type="catalytic activity">
    <reaction evidence="5">
        <text>Co-precorrin-5B + S-adenosyl-L-methionine = Co-precorrin-6A + S-adenosyl-L-homocysteine</text>
        <dbReference type="Rhea" id="RHEA:26285"/>
        <dbReference type="ChEBI" id="CHEBI:57856"/>
        <dbReference type="ChEBI" id="CHEBI:59789"/>
        <dbReference type="ChEBI" id="CHEBI:60063"/>
        <dbReference type="ChEBI" id="CHEBI:60064"/>
        <dbReference type="EC" id="2.1.1.195"/>
    </reaction>
</comment>
<keyword evidence="4 5" id="KW-0949">S-adenosyl-L-methionine</keyword>
<dbReference type="InterPro" id="IPR036074">
    <property type="entry name" value="CbiD_sf"/>
</dbReference>
<keyword evidence="7" id="KW-1185">Reference proteome</keyword>
<accession>A0A1X6WRE2</accession>
<reference evidence="7" key="1">
    <citation type="submission" date="2017-02" db="EMBL/GenBank/DDBJ databases">
        <authorList>
            <person name="Dridi B."/>
        </authorList>
    </citation>
    <scope>NUCLEOTIDE SEQUENCE [LARGE SCALE GENOMIC DNA]</scope>
    <source>
        <strain evidence="7">bH819</strain>
    </source>
</reference>
<evidence type="ECO:0000256" key="1">
    <source>
        <dbReference type="ARBA" id="ARBA00022573"/>
    </source>
</evidence>
<dbReference type="OrthoDB" id="6439987at2"/>
<dbReference type="RefSeq" id="WP_086951848.1">
    <property type="nucleotide sequence ID" value="NZ_FWFD01000013.1"/>
</dbReference>
<dbReference type="SUPFAM" id="SSF111342">
    <property type="entry name" value="CbiD-like"/>
    <property type="match status" value="1"/>
</dbReference>
<dbReference type="Gene3D" id="3.30.2110.10">
    <property type="entry name" value="CbiD-like"/>
    <property type="match status" value="1"/>
</dbReference>
<evidence type="ECO:0000256" key="2">
    <source>
        <dbReference type="ARBA" id="ARBA00022603"/>
    </source>
</evidence>
<evidence type="ECO:0000256" key="3">
    <source>
        <dbReference type="ARBA" id="ARBA00022679"/>
    </source>
</evidence>
<dbReference type="EMBL" id="FWFD01000013">
    <property type="protein sequence ID" value="SLM86226.1"/>
    <property type="molecule type" value="Genomic_DNA"/>
</dbReference>
<dbReference type="PANTHER" id="PTHR35863">
    <property type="entry name" value="COBALT-PRECORRIN-5B C(1)-METHYLTRANSFERASE"/>
    <property type="match status" value="1"/>
</dbReference>
<dbReference type="NCBIfam" id="TIGR00312">
    <property type="entry name" value="cbiD"/>
    <property type="match status" value="1"/>
</dbReference>
<comment type="similarity">
    <text evidence="5">Belongs to the CbiD family.</text>
</comment>
<sequence length="374" mass="40947">MEEFVYVNGKKLKKGYTTGSCATAASVAAAHLLLNSEECEEVVVISPVDKEIRIPIVSLKRTDEKTVIAAVRKNGGDDADATHGMLIYSKVILREDSEIIIEGGEGIGRVTQEGLLVPIGQPAINPKPRKMIQDNVRKIIGDNQGADIQIFAPEGYEIAKQTMNRNLGIIGGISILGTTGIVTPMSEDSWKAAISIELEMKKKQGFERIILSPGNYGEDFAVNKMMLDENKIVSMSNFVGYVLKEVQRIGFKEVLMIGHLGKLIKVSAGIFSTHSKDADARAEILVANLALMGMSVPDLERISNCLTTEAAGDIISETGYEGVYKIIADKIKFRSEKLLKFREPKVKVDVVIFSSKTGLLSSTKPIKELMEEWQ</sequence>
<dbReference type="InterPro" id="IPR002748">
    <property type="entry name" value="CbiD"/>
</dbReference>
<organism evidence="6 7">
    <name type="scientific">Vagococcus fluvialis bH819</name>
    <dbReference type="NCBI Taxonomy" id="1255619"/>
    <lineage>
        <taxon>Bacteria</taxon>
        <taxon>Bacillati</taxon>
        <taxon>Bacillota</taxon>
        <taxon>Bacilli</taxon>
        <taxon>Lactobacillales</taxon>
        <taxon>Enterococcaceae</taxon>
        <taxon>Vagococcus</taxon>
    </lineage>
</organism>
<dbReference type="AlphaFoldDB" id="A0A1X6WRE2"/>
<dbReference type="EC" id="2.1.1.195" evidence="5"/>
<dbReference type="GO" id="GO:0043780">
    <property type="term" value="F:cobalt-precorrin-5B C1-methyltransferase activity"/>
    <property type="evidence" value="ECO:0007669"/>
    <property type="project" value="RHEA"/>
</dbReference>
<dbReference type="Proteomes" id="UP000195918">
    <property type="component" value="Unassembled WGS sequence"/>
</dbReference>
<protein>
    <recommendedName>
        <fullName evidence="5">Cobalt-precorrin-5B C(1)-methyltransferase</fullName>
        <ecNumber evidence="5">2.1.1.195</ecNumber>
    </recommendedName>
    <alternativeName>
        <fullName evidence="5">Cobalt-precorrin-6A synthase</fullName>
    </alternativeName>
</protein>
<evidence type="ECO:0000313" key="6">
    <source>
        <dbReference type="EMBL" id="SLM86226.1"/>
    </source>
</evidence>
<comment type="pathway">
    <text evidence="5">Cofactor biosynthesis; adenosylcobalamin biosynthesis; cob(II)yrinate a,c-diamide from sirohydrochlorin (anaerobic route): step 6/10.</text>
</comment>
<dbReference type="UniPathway" id="UPA00148">
    <property type="reaction ID" value="UER00227"/>
</dbReference>
<dbReference type="PIRSF" id="PIRSF026782">
    <property type="entry name" value="CbiD"/>
    <property type="match status" value="1"/>
</dbReference>
<evidence type="ECO:0000256" key="4">
    <source>
        <dbReference type="ARBA" id="ARBA00022691"/>
    </source>
</evidence>
<dbReference type="GO" id="GO:0019251">
    <property type="term" value="P:anaerobic cobalamin biosynthetic process"/>
    <property type="evidence" value="ECO:0007669"/>
    <property type="project" value="UniProtKB-UniRule"/>
</dbReference>
<dbReference type="PANTHER" id="PTHR35863:SF1">
    <property type="entry name" value="COBALT-PRECORRIN-5B C(1)-METHYLTRANSFERASE"/>
    <property type="match status" value="1"/>
</dbReference>
<name>A0A1X6WRE2_9ENTE</name>